<evidence type="ECO:0000256" key="2">
    <source>
        <dbReference type="ARBA" id="ARBA00006962"/>
    </source>
</evidence>
<evidence type="ECO:0000256" key="1">
    <source>
        <dbReference type="ARBA" id="ARBA00004370"/>
    </source>
</evidence>
<dbReference type="InterPro" id="IPR009695">
    <property type="entry name" value="Diacylglyc_glucosyltr_N"/>
</dbReference>
<comment type="subcellular location">
    <subcellularLocation>
        <location evidence="1">Membrane</location>
    </subcellularLocation>
</comment>
<dbReference type="AlphaFoldDB" id="A0A841TW65"/>
<dbReference type="PANTHER" id="PTHR43025:SF3">
    <property type="entry name" value="MONOGALACTOSYLDIACYLGLYCEROL SYNTHASE 1, CHLOROPLASTIC"/>
    <property type="match status" value="1"/>
</dbReference>
<feature type="domain" description="Diacylglycerol glucosyltransferase N-terminal" evidence="6">
    <location>
        <begin position="24"/>
        <end position="185"/>
    </location>
</feature>
<evidence type="ECO:0000256" key="4">
    <source>
        <dbReference type="ARBA" id="ARBA00022679"/>
    </source>
</evidence>
<comment type="caution">
    <text evidence="7">The sequence shown here is derived from an EMBL/GenBank/DDBJ whole genome shotgun (WGS) entry which is preliminary data.</text>
</comment>
<feature type="domain" description="Glycosyl transferase family 28 C-terminal" evidence="5">
    <location>
        <begin position="223"/>
        <end position="367"/>
    </location>
</feature>
<dbReference type="EMBL" id="JACJVR010000002">
    <property type="protein sequence ID" value="MBB6689844.1"/>
    <property type="molecule type" value="Genomic_DNA"/>
</dbReference>
<keyword evidence="4 7" id="KW-0808">Transferase</keyword>
<dbReference type="GO" id="GO:0016758">
    <property type="term" value="F:hexosyltransferase activity"/>
    <property type="evidence" value="ECO:0007669"/>
    <property type="project" value="InterPro"/>
</dbReference>
<comment type="similarity">
    <text evidence="2">Belongs to the glycosyltransferase 28 family.</text>
</comment>
<evidence type="ECO:0000313" key="7">
    <source>
        <dbReference type="EMBL" id="MBB6689844.1"/>
    </source>
</evidence>
<dbReference type="Pfam" id="PF04101">
    <property type="entry name" value="Glyco_tran_28_C"/>
    <property type="match status" value="1"/>
</dbReference>
<proteinExistence type="inferred from homology"/>
<reference evidence="7 8" key="1">
    <citation type="submission" date="2020-08" db="EMBL/GenBank/DDBJ databases">
        <title>Cohnella phylogeny.</title>
        <authorList>
            <person name="Dunlap C."/>
        </authorList>
    </citation>
    <scope>NUCLEOTIDE SEQUENCE [LARGE SCALE GENOMIC DNA]</scope>
    <source>
        <strain evidence="7 8">DSM 25239</strain>
    </source>
</reference>
<dbReference type="InterPro" id="IPR050519">
    <property type="entry name" value="Glycosyltransf_28_UgtP"/>
</dbReference>
<evidence type="ECO:0000256" key="3">
    <source>
        <dbReference type="ARBA" id="ARBA00022676"/>
    </source>
</evidence>
<dbReference type="PANTHER" id="PTHR43025">
    <property type="entry name" value="MONOGALACTOSYLDIACYLGLYCEROL SYNTHASE"/>
    <property type="match status" value="1"/>
</dbReference>
<dbReference type="InterPro" id="IPR007235">
    <property type="entry name" value="Glyco_trans_28_C"/>
</dbReference>
<sequence>MLEIANRIGTLKILIVYASFGDGHRQAALALKQSFSAIGVGQIMLLDLLAESHPRLNEFSRFFYMKSYSLWPQVYGWMYDATRSMKPNSLFSHWLHSIGAVTLRRLIDRERPDAVVHTFPLLVLPSISRKGLPRIPMYNVVTDFDLHMRWVHPKVDKYYVATEDLRDELARTGIPIARIAATGIPLRFASAPSRPAAATAERFGLDPSRPTVLVMAGAYGVLSGVRELCRRLADSQGAQIALVCGRNRALETAMRHEFGAEGCGVRVFGYIERIDELMGLSACIVTKPGGLTLSEAMLAGLPMFLYRPLPGQERNNARYLAAKGAAVVCKTPRELAASIAGLLGNPSQRHQMQAAIGALRKEGAADRIALDIVQDLPVI</sequence>
<dbReference type="RefSeq" id="WP_185133879.1">
    <property type="nucleotide sequence ID" value="NZ_JACJVR010000002.1"/>
</dbReference>
<dbReference type="SUPFAM" id="SSF53756">
    <property type="entry name" value="UDP-Glycosyltransferase/glycogen phosphorylase"/>
    <property type="match status" value="1"/>
</dbReference>
<dbReference type="Proteomes" id="UP000553776">
    <property type="component" value="Unassembled WGS sequence"/>
</dbReference>
<organism evidence="7 8">
    <name type="scientific">Cohnella xylanilytica</name>
    <dbReference type="NCBI Taxonomy" id="557555"/>
    <lineage>
        <taxon>Bacteria</taxon>
        <taxon>Bacillati</taxon>
        <taxon>Bacillota</taxon>
        <taxon>Bacilli</taxon>
        <taxon>Bacillales</taxon>
        <taxon>Paenibacillaceae</taxon>
        <taxon>Cohnella</taxon>
    </lineage>
</organism>
<name>A0A841TW65_9BACL</name>
<dbReference type="GO" id="GO:0016020">
    <property type="term" value="C:membrane"/>
    <property type="evidence" value="ECO:0007669"/>
    <property type="project" value="UniProtKB-SubCell"/>
</dbReference>
<keyword evidence="3" id="KW-0328">Glycosyltransferase</keyword>
<protein>
    <submittedName>
        <fullName evidence="7">Diacylglycerol glucosyltransferase</fullName>
    </submittedName>
</protein>
<evidence type="ECO:0000259" key="5">
    <source>
        <dbReference type="Pfam" id="PF04101"/>
    </source>
</evidence>
<evidence type="ECO:0000259" key="6">
    <source>
        <dbReference type="Pfam" id="PF06925"/>
    </source>
</evidence>
<keyword evidence="8" id="KW-1185">Reference proteome</keyword>
<accession>A0A841TW65</accession>
<dbReference type="Gene3D" id="3.40.50.2000">
    <property type="entry name" value="Glycogen Phosphorylase B"/>
    <property type="match status" value="1"/>
</dbReference>
<gene>
    <name evidence="7" type="ORF">H7B90_00370</name>
</gene>
<dbReference type="Pfam" id="PF06925">
    <property type="entry name" value="MGDG_synth"/>
    <property type="match status" value="1"/>
</dbReference>
<evidence type="ECO:0000313" key="8">
    <source>
        <dbReference type="Proteomes" id="UP000553776"/>
    </source>
</evidence>
<dbReference type="GO" id="GO:0009247">
    <property type="term" value="P:glycolipid biosynthetic process"/>
    <property type="evidence" value="ECO:0007669"/>
    <property type="project" value="InterPro"/>
</dbReference>